<name>A0A7W1WPH4_9BACL</name>
<accession>A0A7W1WPH4</accession>
<dbReference type="InterPro" id="IPR023346">
    <property type="entry name" value="Lysozyme-like_dom_sf"/>
</dbReference>
<keyword evidence="3" id="KW-1185">Reference proteome</keyword>
<dbReference type="AlphaFoldDB" id="A0A7W1WPH4"/>
<evidence type="ECO:0000313" key="2">
    <source>
        <dbReference type="EMBL" id="MBA4493656.1"/>
    </source>
</evidence>
<feature type="transmembrane region" description="Helical" evidence="1">
    <location>
        <begin position="35"/>
        <end position="59"/>
    </location>
</feature>
<gene>
    <name evidence="2" type="ORF">H1191_04985</name>
</gene>
<evidence type="ECO:0008006" key="4">
    <source>
        <dbReference type="Google" id="ProtNLM"/>
    </source>
</evidence>
<dbReference type="Proteomes" id="UP000535491">
    <property type="component" value="Unassembled WGS sequence"/>
</dbReference>
<evidence type="ECO:0000313" key="3">
    <source>
        <dbReference type="Proteomes" id="UP000535491"/>
    </source>
</evidence>
<evidence type="ECO:0000256" key="1">
    <source>
        <dbReference type="SAM" id="Phobius"/>
    </source>
</evidence>
<organism evidence="2 3">
    <name type="scientific">Paenactinomyces guangxiensis</name>
    <dbReference type="NCBI Taxonomy" id="1490290"/>
    <lineage>
        <taxon>Bacteria</taxon>
        <taxon>Bacillati</taxon>
        <taxon>Bacillota</taxon>
        <taxon>Bacilli</taxon>
        <taxon>Bacillales</taxon>
        <taxon>Thermoactinomycetaceae</taxon>
        <taxon>Paenactinomyces</taxon>
    </lineage>
</organism>
<keyword evidence="1" id="KW-1133">Transmembrane helix</keyword>
<dbReference type="RefSeq" id="WP_181750894.1">
    <property type="nucleotide sequence ID" value="NZ_JACEIQ010000003.1"/>
</dbReference>
<sequence>MEVLTKTSVLTKNKQTAIPFRANKPANKQSKHRNLILAVILAGMLISISFIFLFALLFFNVFSQDPSRNMEEGQWEVSAGFPLEAKKYLSIYQEAGEKYGVPWPVLAAVHKVETDFGRNLSVSSVGATGHTQVRP</sequence>
<proteinExistence type="predicted"/>
<protein>
    <recommendedName>
        <fullName evidence="4">Transglycosylase SLT domain-containing protein</fullName>
    </recommendedName>
</protein>
<reference evidence="2 3" key="1">
    <citation type="submission" date="2020-07" db="EMBL/GenBank/DDBJ databases">
        <authorList>
            <person name="Feng H."/>
        </authorList>
    </citation>
    <scope>NUCLEOTIDE SEQUENCE [LARGE SCALE GENOMIC DNA]</scope>
    <source>
        <strain evidence="3">s-10</strain>
    </source>
</reference>
<keyword evidence="1" id="KW-0812">Transmembrane</keyword>
<dbReference type="EMBL" id="JACEIQ010000003">
    <property type="protein sequence ID" value="MBA4493656.1"/>
    <property type="molecule type" value="Genomic_DNA"/>
</dbReference>
<keyword evidence="1" id="KW-0472">Membrane</keyword>
<comment type="caution">
    <text evidence="2">The sequence shown here is derived from an EMBL/GenBank/DDBJ whole genome shotgun (WGS) entry which is preliminary data.</text>
</comment>
<dbReference type="SUPFAM" id="SSF53955">
    <property type="entry name" value="Lysozyme-like"/>
    <property type="match status" value="1"/>
</dbReference>
<dbReference type="Gene3D" id="1.10.530.10">
    <property type="match status" value="1"/>
</dbReference>